<gene>
    <name evidence="2" type="ORF">DI392_15970</name>
</gene>
<keyword evidence="3" id="KW-1185">Reference proteome</keyword>
<sequence>MGCIIKQIGSFLAVMLMIMSSVYAAKPINDEGMYLGNGFPSGEHFNLLFHGKKADHQCETYIEIATIVPLTGGDIEDAPYSVGEKFPVGECPASTEDYSFTCEYGNVVNMPRGSENIQVLMESGRSGPAKKTGDDSDLNNDALQVTDACTGYSGNDPAVVRLPGNKNGYAVYGRVLGKPTDDGSPDFSIDGRSIPIIGDMDENGDVVWLMGVISGDGVYLPDECGVDGCMLTRWDPETKGKGAKKATDLTGLFTFTGSVCYESSSDEACLDDGCTATEFCCTEVSDYELGDIEYNGTVYDCASLASIPDAVECPVDTLPLTLYCHEFTEDTWIFNIADFVNVLYSLSSDAYNVQFRFYPIK</sequence>
<feature type="signal peptide" evidence="1">
    <location>
        <begin position="1"/>
        <end position="24"/>
    </location>
</feature>
<reference evidence="2 3" key="1">
    <citation type="submission" date="2018-05" db="EMBL/GenBank/DDBJ databases">
        <title>Vibrio limimaris sp. nov., isolated from marine sediment.</title>
        <authorList>
            <person name="Li C.-M."/>
        </authorList>
    </citation>
    <scope>NUCLEOTIDE SEQUENCE [LARGE SCALE GENOMIC DNA]</scope>
    <source>
        <strain evidence="2 3">E4404</strain>
    </source>
</reference>
<name>A0A2U3B5W8_9VIBR</name>
<accession>A0A2U3B5W8</accession>
<feature type="chain" id="PRO_5015489809" evidence="1">
    <location>
        <begin position="25"/>
        <end position="361"/>
    </location>
</feature>
<comment type="caution">
    <text evidence="2">The sequence shown here is derived from an EMBL/GenBank/DDBJ whole genome shotgun (WGS) entry which is preliminary data.</text>
</comment>
<evidence type="ECO:0000313" key="2">
    <source>
        <dbReference type="EMBL" id="PWI32177.1"/>
    </source>
</evidence>
<proteinExistence type="predicted"/>
<keyword evidence="1" id="KW-0732">Signal</keyword>
<evidence type="ECO:0000256" key="1">
    <source>
        <dbReference type="SAM" id="SignalP"/>
    </source>
</evidence>
<dbReference type="RefSeq" id="WP_109320702.1">
    <property type="nucleotide sequence ID" value="NZ_QFWT01000010.1"/>
</dbReference>
<dbReference type="EMBL" id="QFWT01000010">
    <property type="protein sequence ID" value="PWI32177.1"/>
    <property type="molecule type" value="Genomic_DNA"/>
</dbReference>
<dbReference type="AlphaFoldDB" id="A0A2U3B5W8"/>
<evidence type="ECO:0000313" key="3">
    <source>
        <dbReference type="Proteomes" id="UP000245362"/>
    </source>
</evidence>
<dbReference type="Proteomes" id="UP000245362">
    <property type="component" value="Unassembled WGS sequence"/>
</dbReference>
<organism evidence="2 3">
    <name type="scientific">Vibrio albus</name>
    <dbReference type="NCBI Taxonomy" id="2200953"/>
    <lineage>
        <taxon>Bacteria</taxon>
        <taxon>Pseudomonadati</taxon>
        <taxon>Pseudomonadota</taxon>
        <taxon>Gammaproteobacteria</taxon>
        <taxon>Vibrionales</taxon>
        <taxon>Vibrionaceae</taxon>
        <taxon>Vibrio</taxon>
    </lineage>
</organism>
<dbReference type="OrthoDB" id="5849604at2"/>
<protein>
    <submittedName>
        <fullName evidence="2">Uncharacterized protein</fullName>
    </submittedName>
</protein>